<evidence type="ECO:0000313" key="2">
    <source>
        <dbReference type="EMBL" id="ARP82919.1"/>
    </source>
</evidence>
<dbReference type="RefSeq" id="WP_086066270.1">
    <property type="nucleotide sequence ID" value="NZ_CP021108.1"/>
</dbReference>
<sequence>MNTTPDPSLPSLGDIEKRLRELGKTQRRAQLRALMPAIDSLSTQGVSYAAMAHQLTDAGLALAPESLRKALYRWRRRNAGTASTPGSTARAAALTRAASPVPPIQPHSPTPLRSYSQTAPHISSKADLAKLRDADTIPDLNALAELGRRK</sequence>
<evidence type="ECO:0000256" key="1">
    <source>
        <dbReference type="SAM" id="MobiDB-lite"/>
    </source>
</evidence>
<gene>
    <name evidence="2" type="ORF">CAL12_20270</name>
</gene>
<dbReference type="Proteomes" id="UP000194151">
    <property type="component" value="Chromosome"/>
</dbReference>
<dbReference type="EMBL" id="CP021108">
    <property type="protein sequence ID" value="ARP82919.1"/>
    <property type="molecule type" value="Genomic_DNA"/>
</dbReference>
<dbReference type="OrthoDB" id="8688372at2"/>
<dbReference type="KEGG" id="bgv:CAL12_20270"/>
<organism evidence="2 3">
    <name type="scientific">Bordetella genomosp. 8</name>
    <dbReference type="NCBI Taxonomy" id="1416806"/>
    <lineage>
        <taxon>Bacteria</taxon>
        <taxon>Pseudomonadati</taxon>
        <taxon>Pseudomonadota</taxon>
        <taxon>Betaproteobacteria</taxon>
        <taxon>Burkholderiales</taxon>
        <taxon>Alcaligenaceae</taxon>
        <taxon>Bordetella</taxon>
    </lineage>
</organism>
<accession>A0A1W6YPR5</accession>
<name>A0A1W6YPR5_9BORD</name>
<dbReference type="STRING" id="1416806.CAL12_20270"/>
<feature type="compositionally biased region" description="Pro residues" evidence="1">
    <location>
        <begin position="100"/>
        <end position="109"/>
    </location>
</feature>
<protein>
    <submittedName>
        <fullName evidence="2">Uncharacterized protein</fullName>
    </submittedName>
</protein>
<dbReference type="AlphaFoldDB" id="A0A1W6YPR5"/>
<proteinExistence type="predicted"/>
<feature type="compositionally biased region" description="Low complexity" evidence="1">
    <location>
        <begin position="88"/>
        <end position="98"/>
    </location>
</feature>
<feature type="compositionally biased region" description="Polar residues" evidence="1">
    <location>
        <begin position="111"/>
        <end position="121"/>
    </location>
</feature>
<keyword evidence="3" id="KW-1185">Reference proteome</keyword>
<feature type="region of interest" description="Disordered" evidence="1">
    <location>
        <begin position="78"/>
        <end position="121"/>
    </location>
</feature>
<reference evidence="2 3" key="1">
    <citation type="submission" date="2017-05" db="EMBL/GenBank/DDBJ databases">
        <title>Complete and WGS of Bordetella genogroups.</title>
        <authorList>
            <person name="Spilker T."/>
            <person name="LiPuma J."/>
        </authorList>
    </citation>
    <scope>NUCLEOTIDE SEQUENCE [LARGE SCALE GENOMIC DNA]</scope>
    <source>
        <strain evidence="2 3">AU19157</strain>
    </source>
</reference>
<evidence type="ECO:0000313" key="3">
    <source>
        <dbReference type="Proteomes" id="UP000194151"/>
    </source>
</evidence>